<evidence type="ECO:0000256" key="1">
    <source>
        <dbReference type="SAM" id="MobiDB-lite"/>
    </source>
</evidence>
<reference evidence="2" key="1">
    <citation type="submission" date="2016-04" db="EMBL/GenBank/DDBJ databases">
        <authorList>
            <person name="Nguyen H.D."/>
            <person name="Samba Siva P."/>
            <person name="Cullis J."/>
            <person name="Levesque C.A."/>
            <person name="Hambleton S."/>
        </authorList>
    </citation>
    <scope>NUCLEOTIDE SEQUENCE</scope>
    <source>
        <strain evidence="2">DAOMC 236416</strain>
    </source>
</reference>
<protein>
    <submittedName>
        <fullName evidence="2">Uncharacterized protein</fullName>
    </submittedName>
</protein>
<proteinExistence type="predicted"/>
<feature type="region of interest" description="Disordered" evidence="1">
    <location>
        <begin position="1"/>
        <end position="28"/>
    </location>
</feature>
<dbReference type="Proteomes" id="UP000077521">
    <property type="component" value="Unassembled WGS sequence"/>
</dbReference>
<dbReference type="EMBL" id="LWDF02000143">
    <property type="protein sequence ID" value="KAE8256074.1"/>
    <property type="molecule type" value="Genomic_DNA"/>
</dbReference>
<evidence type="ECO:0000313" key="3">
    <source>
        <dbReference type="Proteomes" id="UP000077521"/>
    </source>
</evidence>
<gene>
    <name evidence="2" type="ORF">A4X13_0g2829</name>
</gene>
<organism evidence="2 3">
    <name type="scientific">Tilletia indica</name>
    <dbReference type="NCBI Taxonomy" id="43049"/>
    <lineage>
        <taxon>Eukaryota</taxon>
        <taxon>Fungi</taxon>
        <taxon>Dikarya</taxon>
        <taxon>Basidiomycota</taxon>
        <taxon>Ustilaginomycotina</taxon>
        <taxon>Exobasidiomycetes</taxon>
        <taxon>Tilletiales</taxon>
        <taxon>Tilletiaceae</taxon>
        <taxon>Tilletia</taxon>
    </lineage>
</organism>
<comment type="caution">
    <text evidence="2">The sequence shown here is derived from an EMBL/GenBank/DDBJ whole genome shotgun (WGS) entry which is preliminary data.</text>
</comment>
<name>A0A8T8T6D1_9BASI</name>
<accession>A0A8T8T6D1</accession>
<dbReference type="AlphaFoldDB" id="A0A8T8T6D1"/>
<reference evidence="2" key="2">
    <citation type="journal article" date="2019" name="IMA Fungus">
        <title>Genome sequencing and comparison of five Tilletia species to identify candidate genes for the detection of regulated species infecting wheat.</title>
        <authorList>
            <person name="Nguyen H.D.T."/>
            <person name="Sultana T."/>
            <person name="Kesanakurti P."/>
            <person name="Hambleton S."/>
        </authorList>
    </citation>
    <scope>NUCLEOTIDE SEQUENCE</scope>
    <source>
        <strain evidence="2">DAOMC 236416</strain>
    </source>
</reference>
<keyword evidence="3" id="KW-1185">Reference proteome</keyword>
<sequence length="335" mass="36110">MGGPRGRARYPSHPLGPPPGRSVTLNGLPSPFSLLPHTGGPALDDQWSDVWSATPAPVRTTLSTWATSPSASFAPIHQRSAPPSQGWAPIRQDNLASAFPWHLLRIFDQPWPSPALSTPSPPTSFWPGFWLALARLPLSPLLRTTSLLILNRNVWTYHATVDNITSRACPRGCAHDDGVTHGYFDCPAAQEIWSSCLPLLTSLGGPAPHAVNVTSVIFAPAAPPVLQPRFLLWRSVVLHLIYVARHQASSAARTTASPPDFHFTARSDPLSAAASLLADLLSDAWSRILRLSPTNRPAAIKAFTKRWVSGNSFVSLVDDAHLAFAPLTAPRSCSP</sequence>
<evidence type="ECO:0000313" key="2">
    <source>
        <dbReference type="EMBL" id="KAE8256074.1"/>
    </source>
</evidence>
<feature type="compositionally biased region" description="Basic residues" evidence="1">
    <location>
        <begin position="1"/>
        <end position="10"/>
    </location>
</feature>